<evidence type="ECO:0000259" key="8">
    <source>
        <dbReference type="Pfam" id="PF07156"/>
    </source>
</evidence>
<sequence length="453" mass="50681">MNWKSLLANSAAAFQAYLGVGTVPQFNDTRVAVIGAGAAGSSFAYHLSQYNPEMNITIYEKNDYIGGRVKTIEIDGETFEQGGSIFVATNSILSDAAREFNFTTDIANNVKDDYDLGVWDGSGFVFELPRTNKYLQLLYLVRSFGLAPYWANRLKEEEVGKFLNLYSEQFFPFEDLQSAAAEAGIEPLFANWTSASEYFANNSISQKYQSQIIEALTRVNYATDLHTIHPLAALVCLEAQSKSYAVEGGNNRIFQEFVKRSNANVLLDRSVDVIAKIGDKWSVDGEYYDYVVLATPWAHSTINVYPAITIPKVDYTELHVTHVVSPIPAQYNFFGSQKTYEQLVTLPSNNSIPITSIGHARVTKNGNHVYKLFSYERLSDEYLTQILGIPLSGVWRKQWYSYPVMAPTPELARIEVAENLFYTSGMDPFISTMETNALAGKNVARLIADRKSN</sequence>
<gene>
    <name evidence="9" type="ORF">GNLVRS02_ARAD1D05170g</name>
</gene>
<evidence type="ECO:0000256" key="4">
    <source>
        <dbReference type="ARBA" id="ARBA00022729"/>
    </source>
</evidence>
<dbReference type="SUPFAM" id="SSF51905">
    <property type="entry name" value="FAD/NAD(P)-binding domain"/>
    <property type="match status" value="1"/>
</dbReference>
<keyword evidence="5" id="KW-0274">FAD</keyword>
<feature type="domain" description="Prenylcysteine lyase" evidence="8">
    <location>
        <begin position="133"/>
        <end position="450"/>
    </location>
</feature>
<protein>
    <submittedName>
        <fullName evidence="9">ARAD1D05170p</fullName>
    </submittedName>
</protein>
<evidence type="ECO:0000256" key="6">
    <source>
        <dbReference type="ARBA" id="ARBA00023002"/>
    </source>
</evidence>
<name>A0A060T8Q1_BLAAD</name>
<accession>A0A060T8Q1</accession>
<keyword evidence="3" id="KW-0285">Flavoprotein</keyword>
<dbReference type="PANTHER" id="PTHR15944">
    <property type="entry name" value="FARNESYLCYSTEINE LYASE"/>
    <property type="match status" value="1"/>
</dbReference>
<dbReference type="GO" id="GO:0001735">
    <property type="term" value="F:prenylcysteine oxidase activity"/>
    <property type="evidence" value="ECO:0007669"/>
    <property type="project" value="InterPro"/>
</dbReference>
<keyword evidence="6" id="KW-0560">Oxidoreductase</keyword>
<dbReference type="AlphaFoldDB" id="A0A060T8Q1"/>
<dbReference type="PANTHER" id="PTHR15944:SF0">
    <property type="entry name" value="PRENYLCYSTEINE LYASE DOMAIN-CONTAINING PROTEIN"/>
    <property type="match status" value="1"/>
</dbReference>
<dbReference type="Gene3D" id="3.50.50.60">
    <property type="entry name" value="FAD/NAD(P)-binding domain"/>
    <property type="match status" value="1"/>
</dbReference>
<dbReference type="EMBL" id="HG937694">
    <property type="protein sequence ID" value="CDP37159.1"/>
    <property type="molecule type" value="Genomic_DNA"/>
</dbReference>
<dbReference type="InterPro" id="IPR010795">
    <property type="entry name" value="Prenylcys_lyase"/>
</dbReference>
<evidence type="ECO:0000313" key="9">
    <source>
        <dbReference type="EMBL" id="CDP37159.1"/>
    </source>
</evidence>
<dbReference type="PhylomeDB" id="A0A060T8Q1"/>
<keyword evidence="7" id="KW-0325">Glycoprotein</keyword>
<proteinExistence type="inferred from homology"/>
<dbReference type="InterPro" id="IPR017046">
    <property type="entry name" value="Prenylcysteine_Oxase1"/>
</dbReference>
<dbReference type="Pfam" id="PF07156">
    <property type="entry name" value="Prenylcys_lyase"/>
    <property type="match status" value="1"/>
</dbReference>
<reference evidence="9" key="2">
    <citation type="submission" date="2014-06" db="EMBL/GenBank/DDBJ databases">
        <title>The complete genome of Blastobotrys (Arxula) adeninivorans LS3 - a yeast of biotechnological interest.</title>
        <authorList>
            <person name="Kunze G."/>
            <person name="Gaillardin C."/>
            <person name="Czernicka M."/>
            <person name="Durrens P."/>
            <person name="Martin T."/>
            <person name="Boer E."/>
            <person name="Gabaldon T."/>
            <person name="Cruz J."/>
            <person name="Talla E."/>
            <person name="Marck C."/>
            <person name="Goffeau A."/>
            <person name="Barbe V."/>
            <person name="Baret P."/>
            <person name="Baronian K."/>
            <person name="Beier S."/>
            <person name="Bleykasten C."/>
            <person name="Bode R."/>
            <person name="Casaregola S."/>
            <person name="Despons L."/>
            <person name="Fairhead C."/>
            <person name="Giersberg M."/>
            <person name="Gierski P."/>
            <person name="Hahnel U."/>
            <person name="Hartmann A."/>
            <person name="Jankowska D."/>
            <person name="Jubin C."/>
            <person name="Jung P."/>
            <person name="Lafontaine I."/>
            <person name="Leh-Louis V."/>
            <person name="Lemaire M."/>
            <person name="Marcet-Houben M."/>
            <person name="Mascher M."/>
            <person name="Morel G."/>
            <person name="Richard G.-F."/>
            <person name="Riechen J."/>
            <person name="Sacerdot C."/>
            <person name="Sarkar A."/>
            <person name="Savel G."/>
            <person name="Schacherer J."/>
            <person name="Sherman D."/>
            <person name="Straub M.-L."/>
            <person name="Stein N."/>
            <person name="Thierry A."/>
            <person name="Trautwein-Schult A."/>
            <person name="Westhof E."/>
            <person name="Worch S."/>
            <person name="Dujon B."/>
            <person name="Souciet J.-L."/>
            <person name="Wincker P."/>
            <person name="Scholz U."/>
            <person name="Neuveglise N."/>
        </authorList>
    </citation>
    <scope>NUCLEOTIDE SEQUENCE</scope>
    <source>
        <strain evidence="9">LS3</strain>
    </source>
</reference>
<reference evidence="9" key="1">
    <citation type="submission" date="2014-02" db="EMBL/GenBank/DDBJ databases">
        <authorList>
            <person name="Genoscope - CEA"/>
        </authorList>
    </citation>
    <scope>NUCLEOTIDE SEQUENCE</scope>
    <source>
        <strain evidence="9">LS3</strain>
    </source>
</reference>
<evidence type="ECO:0000256" key="2">
    <source>
        <dbReference type="ARBA" id="ARBA00009967"/>
    </source>
</evidence>
<dbReference type="GO" id="GO:0030327">
    <property type="term" value="P:prenylated protein catabolic process"/>
    <property type="evidence" value="ECO:0007669"/>
    <property type="project" value="TreeGrafter"/>
</dbReference>
<comment type="cofactor">
    <cofactor evidence="1">
        <name>FAD</name>
        <dbReference type="ChEBI" id="CHEBI:57692"/>
    </cofactor>
</comment>
<evidence type="ECO:0000256" key="7">
    <source>
        <dbReference type="ARBA" id="ARBA00023180"/>
    </source>
</evidence>
<evidence type="ECO:0000256" key="1">
    <source>
        <dbReference type="ARBA" id="ARBA00001974"/>
    </source>
</evidence>
<dbReference type="GO" id="GO:0030328">
    <property type="term" value="P:prenylcysteine catabolic process"/>
    <property type="evidence" value="ECO:0007669"/>
    <property type="project" value="InterPro"/>
</dbReference>
<evidence type="ECO:0000256" key="3">
    <source>
        <dbReference type="ARBA" id="ARBA00022630"/>
    </source>
</evidence>
<comment type="similarity">
    <text evidence="2">Belongs to the prenylcysteine oxidase family.</text>
</comment>
<dbReference type="PRINTS" id="PR00419">
    <property type="entry name" value="ADXRDTASE"/>
</dbReference>
<dbReference type="Pfam" id="PF13450">
    <property type="entry name" value="NAD_binding_8"/>
    <property type="match status" value="1"/>
</dbReference>
<keyword evidence="4" id="KW-0732">Signal</keyword>
<dbReference type="InterPro" id="IPR036188">
    <property type="entry name" value="FAD/NAD-bd_sf"/>
</dbReference>
<organism evidence="9">
    <name type="scientific">Blastobotrys adeninivorans</name>
    <name type="common">Yeast</name>
    <name type="synonym">Arxula adeninivorans</name>
    <dbReference type="NCBI Taxonomy" id="409370"/>
    <lineage>
        <taxon>Eukaryota</taxon>
        <taxon>Fungi</taxon>
        <taxon>Dikarya</taxon>
        <taxon>Ascomycota</taxon>
        <taxon>Saccharomycotina</taxon>
        <taxon>Dipodascomycetes</taxon>
        <taxon>Dipodascales</taxon>
        <taxon>Trichomonascaceae</taxon>
        <taxon>Blastobotrys</taxon>
    </lineage>
</organism>
<evidence type="ECO:0000256" key="5">
    <source>
        <dbReference type="ARBA" id="ARBA00022827"/>
    </source>
</evidence>